<evidence type="ECO:0000313" key="2">
    <source>
        <dbReference type="EMBL" id="CEK67973.1"/>
    </source>
</evidence>
<dbReference type="EMBL" id="HACG01021108">
    <property type="protein sequence ID" value="CEK67973.1"/>
    <property type="molecule type" value="Transcribed_RNA"/>
</dbReference>
<protein>
    <submittedName>
        <fullName evidence="2">Uncharacterized protein</fullName>
    </submittedName>
</protein>
<feature type="non-terminal residue" evidence="2">
    <location>
        <position position="195"/>
    </location>
</feature>
<dbReference type="AlphaFoldDB" id="A0A0B6ZHI9"/>
<accession>A0A0B6ZHI9</accession>
<feature type="compositionally biased region" description="Polar residues" evidence="1">
    <location>
        <begin position="158"/>
        <end position="172"/>
    </location>
</feature>
<name>A0A0B6ZHI9_9EUPU</name>
<feature type="compositionally biased region" description="Low complexity" evidence="1">
    <location>
        <begin position="80"/>
        <end position="97"/>
    </location>
</feature>
<reference evidence="2" key="1">
    <citation type="submission" date="2014-12" db="EMBL/GenBank/DDBJ databases">
        <title>Insight into the proteome of Arion vulgaris.</title>
        <authorList>
            <person name="Aradska J."/>
            <person name="Bulat T."/>
            <person name="Smidak R."/>
            <person name="Sarate P."/>
            <person name="Gangsoo J."/>
            <person name="Sialana F."/>
            <person name="Bilban M."/>
            <person name="Lubec G."/>
        </authorList>
    </citation>
    <scope>NUCLEOTIDE SEQUENCE</scope>
    <source>
        <tissue evidence="2">Skin</tissue>
    </source>
</reference>
<organism evidence="2">
    <name type="scientific">Arion vulgaris</name>
    <dbReference type="NCBI Taxonomy" id="1028688"/>
    <lineage>
        <taxon>Eukaryota</taxon>
        <taxon>Metazoa</taxon>
        <taxon>Spiralia</taxon>
        <taxon>Lophotrochozoa</taxon>
        <taxon>Mollusca</taxon>
        <taxon>Gastropoda</taxon>
        <taxon>Heterobranchia</taxon>
        <taxon>Euthyneura</taxon>
        <taxon>Panpulmonata</taxon>
        <taxon>Eupulmonata</taxon>
        <taxon>Stylommatophora</taxon>
        <taxon>Helicina</taxon>
        <taxon>Arionoidea</taxon>
        <taxon>Arionidae</taxon>
        <taxon>Arion</taxon>
    </lineage>
</organism>
<gene>
    <name evidence="2" type="primary">ORF64599</name>
</gene>
<feature type="region of interest" description="Disordered" evidence="1">
    <location>
        <begin position="31"/>
        <end position="195"/>
    </location>
</feature>
<sequence length="195" mass="20897">SCDESASDSGRGGSDVDVNNGAAALKLARTKAGTPISIKSGISHQLSPLPQHEKTLTTFRGDSPNYFKFDSDSETLQRNSHQSKSSSSAALSSPNYSREIPKFGSGSASAFSNPAGRHISRPEPVHQPYNPSRSDDSDSTITNIFITDGFQTKPAYRQTGSDMSLSNSTYPRPNNEPVPQGLNPSHSLTRRNPVS</sequence>
<proteinExistence type="predicted"/>
<feature type="compositionally biased region" description="Polar residues" evidence="1">
    <location>
        <begin position="182"/>
        <end position="195"/>
    </location>
</feature>
<evidence type="ECO:0000256" key="1">
    <source>
        <dbReference type="SAM" id="MobiDB-lite"/>
    </source>
</evidence>
<feature type="non-terminal residue" evidence="2">
    <location>
        <position position="1"/>
    </location>
</feature>